<keyword evidence="3 5" id="KW-0326">Glycosidase</keyword>
<protein>
    <recommendedName>
        <fullName evidence="5">Beta-galactosidase</fullName>
        <ecNumber evidence="5">3.2.1.23</ecNumber>
    </recommendedName>
</protein>
<dbReference type="PRINTS" id="PR00742">
    <property type="entry name" value="GLHYDRLASE35"/>
</dbReference>
<dbReference type="PROSITE" id="PS01182">
    <property type="entry name" value="GLYCOSYL_HYDROL_F35"/>
    <property type="match status" value="1"/>
</dbReference>
<name>A0A9P4R6Q0_9PLEO</name>
<dbReference type="InterPro" id="IPR048912">
    <property type="entry name" value="BetaGal1-like_ABD1"/>
</dbReference>
<evidence type="ECO:0000313" key="11">
    <source>
        <dbReference type="Proteomes" id="UP000799444"/>
    </source>
</evidence>
<dbReference type="Pfam" id="PF01301">
    <property type="entry name" value="Glyco_hydro_35"/>
    <property type="match status" value="1"/>
</dbReference>
<dbReference type="InterPro" id="IPR031330">
    <property type="entry name" value="Gly_Hdrlase_35_cat"/>
</dbReference>
<dbReference type="InterPro" id="IPR001944">
    <property type="entry name" value="Glycoside_Hdrlase_35"/>
</dbReference>
<dbReference type="SUPFAM" id="SSF49785">
    <property type="entry name" value="Galactose-binding domain-like"/>
    <property type="match status" value="1"/>
</dbReference>
<dbReference type="AlphaFoldDB" id="A0A9P4R6Q0"/>
<dbReference type="PANTHER" id="PTHR23421">
    <property type="entry name" value="BETA-GALACTOSIDASE RELATED"/>
    <property type="match status" value="1"/>
</dbReference>
<evidence type="ECO:0000256" key="1">
    <source>
        <dbReference type="ARBA" id="ARBA00009809"/>
    </source>
</evidence>
<keyword evidence="2 5" id="KW-0378">Hydrolase</keyword>
<evidence type="ECO:0000256" key="4">
    <source>
        <dbReference type="PIRSR" id="PIRSR006336-1"/>
    </source>
</evidence>
<evidence type="ECO:0000259" key="9">
    <source>
        <dbReference type="Pfam" id="PF21467"/>
    </source>
</evidence>
<evidence type="ECO:0000256" key="6">
    <source>
        <dbReference type="RuleBase" id="RU003679"/>
    </source>
</evidence>
<proteinExistence type="inferred from homology"/>
<reference evidence="10" key="1">
    <citation type="journal article" date="2020" name="Stud. Mycol.">
        <title>101 Dothideomycetes genomes: a test case for predicting lifestyles and emergence of pathogens.</title>
        <authorList>
            <person name="Haridas S."/>
            <person name="Albert R."/>
            <person name="Binder M."/>
            <person name="Bloem J."/>
            <person name="Labutti K."/>
            <person name="Salamov A."/>
            <person name="Andreopoulos B."/>
            <person name="Baker S."/>
            <person name="Barry K."/>
            <person name="Bills G."/>
            <person name="Bluhm B."/>
            <person name="Cannon C."/>
            <person name="Castanera R."/>
            <person name="Culley D."/>
            <person name="Daum C."/>
            <person name="Ezra D."/>
            <person name="Gonzalez J."/>
            <person name="Henrissat B."/>
            <person name="Kuo A."/>
            <person name="Liang C."/>
            <person name="Lipzen A."/>
            <person name="Lutzoni F."/>
            <person name="Magnuson J."/>
            <person name="Mondo S."/>
            <person name="Nolan M."/>
            <person name="Ohm R."/>
            <person name="Pangilinan J."/>
            <person name="Park H.-J."/>
            <person name="Ramirez L."/>
            <person name="Alfaro M."/>
            <person name="Sun H."/>
            <person name="Tritt A."/>
            <person name="Yoshinaga Y."/>
            <person name="Zwiers L.-H."/>
            <person name="Turgeon B."/>
            <person name="Goodwin S."/>
            <person name="Spatafora J."/>
            <person name="Crous P."/>
            <person name="Grigoriev I."/>
        </authorList>
    </citation>
    <scope>NUCLEOTIDE SEQUENCE</scope>
    <source>
        <strain evidence="10">CBS 125425</strain>
    </source>
</reference>
<dbReference type="Gene3D" id="2.60.120.260">
    <property type="entry name" value="Galactose-binding domain-like"/>
    <property type="match status" value="2"/>
</dbReference>
<dbReference type="SUPFAM" id="SSF51445">
    <property type="entry name" value="(Trans)glycosidases"/>
    <property type="match status" value="1"/>
</dbReference>
<evidence type="ECO:0000256" key="5">
    <source>
        <dbReference type="RuleBase" id="RU000675"/>
    </source>
</evidence>
<dbReference type="PIRSF" id="PIRSF006336">
    <property type="entry name" value="B-gal"/>
    <property type="match status" value="1"/>
</dbReference>
<dbReference type="Proteomes" id="UP000799444">
    <property type="component" value="Unassembled WGS sequence"/>
</dbReference>
<dbReference type="Pfam" id="PF21467">
    <property type="entry name" value="BetaGal_gal-bd"/>
    <property type="match status" value="1"/>
</dbReference>
<dbReference type="InterPro" id="IPR026283">
    <property type="entry name" value="B-gal_1-like"/>
</dbReference>
<evidence type="ECO:0000256" key="3">
    <source>
        <dbReference type="ARBA" id="ARBA00023295"/>
    </source>
</evidence>
<feature type="active site" description="Proton donor" evidence="4">
    <location>
        <position position="134"/>
    </location>
</feature>
<dbReference type="Gene3D" id="3.20.20.80">
    <property type="entry name" value="Glycosidases"/>
    <property type="match status" value="1"/>
</dbReference>
<dbReference type="EC" id="3.2.1.23" evidence="5"/>
<dbReference type="InterPro" id="IPR017853">
    <property type="entry name" value="GH"/>
</dbReference>
<gene>
    <name evidence="10" type="ORF">EJ04DRAFT_86653</name>
</gene>
<dbReference type="InterPro" id="IPR008979">
    <property type="entry name" value="Galactose-bd-like_sf"/>
</dbReference>
<comment type="catalytic activity">
    <reaction evidence="5">
        <text>Hydrolysis of terminal non-reducing beta-D-galactose residues in beta-D-galactosides.</text>
        <dbReference type="EC" id="3.2.1.23"/>
    </reaction>
</comment>
<feature type="active site" description="Nucleophile" evidence="4">
    <location>
        <position position="211"/>
    </location>
</feature>
<feature type="domain" description="Beta-galactosidase galactose-binding" evidence="9">
    <location>
        <begin position="491"/>
        <end position="556"/>
    </location>
</feature>
<keyword evidence="11" id="KW-1185">Reference proteome</keyword>
<comment type="similarity">
    <text evidence="1 6">Belongs to the glycosyl hydrolase 35 family.</text>
</comment>
<evidence type="ECO:0000313" key="10">
    <source>
        <dbReference type="EMBL" id="KAF2737767.1"/>
    </source>
</evidence>
<comment type="caution">
    <text evidence="10">The sequence shown here is derived from an EMBL/GenBank/DDBJ whole genome shotgun (WGS) entry which is preliminary data.</text>
</comment>
<accession>A0A9P4R6Q0</accession>
<dbReference type="EMBL" id="ML996113">
    <property type="protein sequence ID" value="KAF2737767.1"/>
    <property type="molecule type" value="Genomic_DNA"/>
</dbReference>
<evidence type="ECO:0000259" key="7">
    <source>
        <dbReference type="Pfam" id="PF01301"/>
    </source>
</evidence>
<dbReference type="Pfam" id="PF21317">
    <property type="entry name" value="BetaGal_ABD_1"/>
    <property type="match status" value="1"/>
</dbReference>
<evidence type="ECO:0000259" key="8">
    <source>
        <dbReference type="Pfam" id="PF21317"/>
    </source>
</evidence>
<dbReference type="GO" id="GO:0005975">
    <property type="term" value="P:carbohydrate metabolic process"/>
    <property type="evidence" value="ECO:0007669"/>
    <property type="project" value="InterPro"/>
</dbReference>
<dbReference type="InterPro" id="IPR048913">
    <property type="entry name" value="BetaGal_gal-bd"/>
</dbReference>
<organism evidence="10 11">
    <name type="scientific">Polyplosphaeria fusca</name>
    <dbReference type="NCBI Taxonomy" id="682080"/>
    <lineage>
        <taxon>Eukaryota</taxon>
        <taxon>Fungi</taxon>
        <taxon>Dikarya</taxon>
        <taxon>Ascomycota</taxon>
        <taxon>Pezizomycotina</taxon>
        <taxon>Dothideomycetes</taxon>
        <taxon>Pleosporomycetidae</taxon>
        <taxon>Pleosporales</taxon>
        <taxon>Tetraplosphaeriaceae</taxon>
        <taxon>Polyplosphaeria</taxon>
    </lineage>
</organism>
<dbReference type="InterPro" id="IPR019801">
    <property type="entry name" value="Glyco_hydro_35_CS"/>
</dbReference>
<feature type="domain" description="Glycoside hydrolase 35 catalytic" evidence="7">
    <location>
        <begin position="2"/>
        <end position="309"/>
    </location>
</feature>
<evidence type="ECO:0000256" key="2">
    <source>
        <dbReference type="ARBA" id="ARBA00022801"/>
    </source>
</evidence>
<feature type="domain" description="Beta-galactosidase 1-like first all-beta" evidence="8">
    <location>
        <begin position="352"/>
        <end position="470"/>
    </location>
</feature>
<dbReference type="GO" id="GO:0004565">
    <property type="term" value="F:beta-galactosidase activity"/>
    <property type="evidence" value="ECO:0007669"/>
    <property type="project" value="UniProtKB-EC"/>
</dbReference>
<dbReference type="OrthoDB" id="1657402at2759"/>
<sequence length="593" mass="66159">MDPQRIPPQYWRDRLKKVRAMGINTVFSYVFWNMLEPRQGEWHNTGDSDIASFFSIAHEEDLAVVLRPGPYICGERDWGGFPAWISQIPGLVARANNQPFLSLAKAYLQRLANDLGGLQASRGGPIIMVQVENEYGSYGNDHNYTAAIKGILEESFDSVLYTNDGGVDWTLQGGSVPGVLAEIDGDPWSGFKSLRAYITDPTQQGPLMDGEYYTYAPDQWGSHNPHNATRTRPQAVQAFVRDLDYVLGNESASISLYMVHGGTNFGFSNGALWQNRTTVFTTSYDYGSPIDESGRTTDLYHIFRETIQKYVPTGSIPNVPPDPPRMIIPPFRLLPMTRLFDNRHNKTTSASPLTMEALGQAYGFTLYEHTATSPLEGIVRPGDRARDRVIVYVDGIAQGVIDSQYQHPNSVTVTLKAGNTLQLLVENLGRVDYYSRETRYRNYVQDPYKGIVGNVSVGETTLEVWDMFPFALEGDFVLQTSTRRLSNESTPVFYHGTFSVNKTASTSAAELDTFLAIPSGLKGNVWVNGFHLGRYWLVGPQQSLYLPGCLLEEVNNVVVLELEPDKIKGEMIAVGHDERTWGNGIDEDCPQCI</sequence>